<name>A0ABS8V4Q7_DATST</name>
<evidence type="ECO:0000313" key="2">
    <source>
        <dbReference type="Proteomes" id="UP000823775"/>
    </source>
</evidence>
<comment type="caution">
    <text evidence="1">The sequence shown here is derived from an EMBL/GenBank/DDBJ whole genome shotgun (WGS) entry which is preliminary data.</text>
</comment>
<proteinExistence type="predicted"/>
<gene>
    <name evidence="1" type="ORF">HAX54_028622</name>
</gene>
<protein>
    <submittedName>
        <fullName evidence="1">Uncharacterized protein</fullName>
    </submittedName>
</protein>
<sequence length="186" mass="19691">MDMIESEIALIILAVVSTAIINMNVVVNDETVVVGDVPRQDATHPTTYVVVEANNTLGKVAGVDNNPASGVFVEGVAVNESVVDPPSKDATCEALVGQVAYKVPGGATYTFTESEHNSPKCGIPPGSTVVEIGDDDKSLAVYRRNRNRRPGKAQQPPFVARSGLSMFGMVSVKRVKGRGECGCVFR</sequence>
<keyword evidence="2" id="KW-1185">Reference proteome</keyword>
<dbReference type="Proteomes" id="UP000823775">
    <property type="component" value="Unassembled WGS sequence"/>
</dbReference>
<reference evidence="1 2" key="1">
    <citation type="journal article" date="2021" name="BMC Genomics">
        <title>Datura genome reveals duplications of psychoactive alkaloid biosynthetic genes and high mutation rate following tissue culture.</title>
        <authorList>
            <person name="Rajewski A."/>
            <person name="Carter-House D."/>
            <person name="Stajich J."/>
            <person name="Litt A."/>
        </authorList>
    </citation>
    <scope>NUCLEOTIDE SEQUENCE [LARGE SCALE GENOMIC DNA]</scope>
    <source>
        <strain evidence="1">AR-01</strain>
    </source>
</reference>
<accession>A0ABS8V4Q7</accession>
<organism evidence="1 2">
    <name type="scientific">Datura stramonium</name>
    <name type="common">Jimsonweed</name>
    <name type="synonym">Common thornapple</name>
    <dbReference type="NCBI Taxonomy" id="4076"/>
    <lineage>
        <taxon>Eukaryota</taxon>
        <taxon>Viridiplantae</taxon>
        <taxon>Streptophyta</taxon>
        <taxon>Embryophyta</taxon>
        <taxon>Tracheophyta</taxon>
        <taxon>Spermatophyta</taxon>
        <taxon>Magnoliopsida</taxon>
        <taxon>eudicotyledons</taxon>
        <taxon>Gunneridae</taxon>
        <taxon>Pentapetalae</taxon>
        <taxon>asterids</taxon>
        <taxon>lamiids</taxon>
        <taxon>Solanales</taxon>
        <taxon>Solanaceae</taxon>
        <taxon>Solanoideae</taxon>
        <taxon>Datureae</taxon>
        <taxon>Datura</taxon>
    </lineage>
</organism>
<evidence type="ECO:0000313" key="1">
    <source>
        <dbReference type="EMBL" id="MCD9642033.1"/>
    </source>
</evidence>
<dbReference type="EMBL" id="JACEIK010003515">
    <property type="protein sequence ID" value="MCD9642033.1"/>
    <property type="molecule type" value="Genomic_DNA"/>
</dbReference>